<gene>
    <name evidence="5" type="primary">argC</name>
    <name evidence="7" type="ORF">AM629_08050</name>
</gene>
<dbReference type="InterPro" id="IPR036291">
    <property type="entry name" value="NAD(P)-bd_dom_sf"/>
</dbReference>
<dbReference type="PANTHER" id="PTHR32338:SF10">
    <property type="entry name" value="N-ACETYL-GAMMA-GLUTAMYL-PHOSPHATE REDUCTASE, CHLOROPLASTIC-RELATED"/>
    <property type="match status" value="1"/>
</dbReference>
<dbReference type="InterPro" id="IPR058924">
    <property type="entry name" value="AGPR_dimerisation_dom"/>
</dbReference>
<dbReference type="NCBIfam" id="TIGR01850">
    <property type="entry name" value="argC"/>
    <property type="match status" value="1"/>
</dbReference>
<evidence type="ECO:0000256" key="3">
    <source>
        <dbReference type="ARBA" id="ARBA00022857"/>
    </source>
</evidence>
<evidence type="ECO:0000259" key="6">
    <source>
        <dbReference type="SMART" id="SM00859"/>
    </source>
</evidence>
<keyword evidence="5" id="KW-0963">Cytoplasm</keyword>
<dbReference type="PROSITE" id="PS51257">
    <property type="entry name" value="PROKAR_LIPOPROTEIN"/>
    <property type="match status" value="1"/>
</dbReference>
<dbReference type="SMART" id="SM00859">
    <property type="entry name" value="Semialdhyde_dh"/>
    <property type="match status" value="1"/>
</dbReference>
<keyword evidence="4 5" id="KW-0560">Oxidoreductase</keyword>
<comment type="similarity">
    <text evidence="5">Belongs to the NAGSA dehydrogenase family. Type 1 subfamily.</text>
</comment>
<dbReference type="CDD" id="cd17895">
    <property type="entry name" value="AGPR_1_N"/>
    <property type="match status" value="1"/>
</dbReference>
<organism evidence="7 8">
    <name type="scientific">Photorhabdus heterorhabditis</name>
    <dbReference type="NCBI Taxonomy" id="880156"/>
    <lineage>
        <taxon>Bacteria</taxon>
        <taxon>Pseudomonadati</taxon>
        <taxon>Pseudomonadota</taxon>
        <taxon>Gammaproteobacteria</taxon>
        <taxon>Enterobacterales</taxon>
        <taxon>Morganellaceae</taxon>
        <taxon>Photorhabdus</taxon>
    </lineage>
</organism>
<evidence type="ECO:0000256" key="2">
    <source>
        <dbReference type="ARBA" id="ARBA00022605"/>
    </source>
</evidence>
<dbReference type="Proteomes" id="UP000037727">
    <property type="component" value="Unassembled WGS sequence"/>
</dbReference>
<evidence type="ECO:0000256" key="1">
    <source>
        <dbReference type="ARBA" id="ARBA00022571"/>
    </source>
</evidence>
<dbReference type="PANTHER" id="PTHR32338">
    <property type="entry name" value="N-ACETYL-GAMMA-GLUTAMYL-PHOSPHATE REDUCTASE, CHLOROPLASTIC-RELATED-RELATED"/>
    <property type="match status" value="1"/>
</dbReference>
<keyword evidence="8" id="KW-1185">Reference proteome</keyword>
<reference evidence="7 8" key="1">
    <citation type="submission" date="2015-09" db="EMBL/GenBank/DDBJ databases">
        <title>Draft genome sequence and assembly of Photorhabdus sp. VMG, a bacterial symbiont associated with Heterorhabditis zealandica.</title>
        <authorList>
            <person name="Naidoo S."/>
            <person name="Featherston J."/>
            <person name="Mothupi B."/>
            <person name="Gray V.M."/>
        </authorList>
    </citation>
    <scope>NUCLEOTIDE SEQUENCE [LARGE SCALE GENOMIC DNA]</scope>
    <source>
        <strain evidence="7 8">VMG</strain>
    </source>
</reference>
<dbReference type="RefSeq" id="WP_054477836.1">
    <property type="nucleotide sequence ID" value="NZ_CAWMRL010000016.1"/>
</dbReference>
<feature type="active site" evidence="5">
    <location>
        <position position="148"/>
    </location>
</feature>
<proteinExistence type="inferred from homology"/>
<dbReference type="EC" id="1.2.1.38" evidence="5"/>
<comment type="function">
    <text evidence="5">Catalyzes the NADPH-dependent reduction of N-acetyl-5-glutamyl phosphate to yield N-acetyl-L-glutamate 5-semialdehyde.</text>
</comment>
<dbReference type="InterPro" id="IPR000534">
    <property type="entry name" value="Semialdehyde_DH_NAD-bd"/>
</dbReference>
<dbReference type="Gene3D" id="3.40.50.720">
    <property type="entry name" value="NAD(P)-binding Rossmann-like Domain"/>
    <property type="match status" value="1"/>
</dbReference>
<dbReference type="Pfam" id="PF22698">
    <property type="entry name" value="Semialdhyde_dhC_1"/>
    <property type="match status" value="1"/>
</dbReference>
<dbReference type="SUPFAM" id="SSF55347">
    <property type="entry name" value="Glyceraldehyde-3-phosphate dehydrogenase-like, C-terminal domain"/>
    <property type="match status" value="1"/>
</dbReference>
<comment type="catalytic activity">
    <reaction evidence="5">
        <text>N-acetyl-L-glutamate 5-semialdehyde + phosphate + NADP(+) = N-acetyl-L-glutamyl 5-phosphate + NADPH + H(+)</text>
        <dbReference type="Rhea" id="RHEA:21588"/>
        <dbReference type="ChEBI" id="CHEBI:15378"/>
        <dbReference type="ChEBI" id="CHEBI:29123"/>
        <dbReference type="ChEBI" id="CHEBI:43474"/>
        <dbReference type="ChEBI" id="CHEBI:57783"/>
        <dbReference type="ChEBI" id="CHEBI:57936"/>
        <dbReference type="ChEBI" id="CHEBI:58349"/>
        <dbReference type="EC" id="1.2.1.38"/>
    </reaction>
</comment>
<dbReference type="SUPFAM" id="SSF51735">
    <property type="entry name" value="NAD(P)-binding Rossmann-fold domains"/>
    <property type="match status" value="1"/>
</dbReference>
<evidence type="ECO:0000256" key="5">
    <source>
        <dbReference type="HAMAP-Rule" id="MF_00150"/>
    </source>
</evidence>
<keyword evidence="1 5" id="KW-0055">Arginine biosynthesis</keyword>
<accession>A0ABR5KD30</accession>
<keyword evidence="3 5" id="KW-0521">NADP</keyword>
<sequence length="355" mass="39847">MKMNAFVIGATGLTGCEVIRLLSAHPLIRKIYPISRESGISLEELHPNLTGIKKYTYTLEELKHIEPDVVFICLPSGESFDIAKNFINTKAIIIDLGADFRFDDPKLFEKVYKKKHKAKEIQYKFTYGYVEEFKKEIKCSQYIANPGCYVNAALCPLVPLIKANIINTDSIFISAINGTSGAGVNNQKELIHHNQFANMLAYSLNGHRHTDEIENIIFKTTMKKANISLVTSHGNFVRGIFMIQCMKLSSHVNCERNDILEYLKDYYKNNEFISIIGINKVSEGVEKNYGIYPQLSKVIGSNSCHISLDIVPETRELRVVSVIDNLVKGAAGTAIQNMNIIINVNEATGLTRYGI</sequence>
<dbReference type="InterPro" id="IPR050085">
    <property type="entry name" value="AGPR"/>
</dbReference>
<dbReference type="HAMAP" id="MF_00150">
    <property type="entry name" value="ArgC_type1"/>
    <property type="match status" value="1"/>
</dbReference>
<feature type="domain" description="Semialdehyde dehydrogenase NAD-binding" evidence="6">
    <location>
        <begin position="4"/>
        <end position="140"/>
    </location>
</feature>
<evidence type="ECO:0000313" key="7">
    <source>
        <dbReference type="EMBL" id="KOY62515.1"/>
    </source>
</evidence>
<comment type="caution">
    <text evidence="7">The sequence shown here is derived from an EMBL/GenBank/DDBJ whole genome shotgun (WGS) entry which is preliminary data.</text>
</comment>
<dbReference type="Pfam" id="PF01118">
    <property type="entry name" value="Semialdhyde_dh"/>
    <property type="match status" value="1"/>
</dbReference>
<comment type="pathway">
    <text evidence="5">Amino-acid biosynthesis; L-arginine biosynthesis; N(2)-acetyl-L-ornithine from L-glutamate: step 3/4.</text>
</comment>
<comment type="subcellular location">
    <subcellularLocation>
        <location evidence="5">Cytoplasm</location>
    </subcellularLocation>
</comment>
<keyword evidence="2 5" id="KW-0028">Amino-acid biosynthesis</keyword>
<dbReference type="InterPro" id="IPR000706">
    <property type="entry name" value="AGPR_type-1"/>
</dbReference>
<dbReference type="EMBL" id="LJCS01000016">
    <property type="protein sequence ID" value="KOY62515.1"/>
    <property type="molecule type" value="Genomic_DNA"/>
</dbReference>
<evidence type="ECO:0000256" key="4">
    <source>
        <dbReference type="ARBA" id="ARBA00023002"/>
    </source>
</evidence>
<dbReference type="Gene3D" id="3.30.360.10">
    <property type="entry name" value="Dihydrodipicolinate Reductase, domain 2"/>
    <property type="match status" value="1"/>
</dbReference>
<protein>
    <recommendedName>
        <fullName evidence="5">N-acetyl-gamma-glutamyl-phosphate reductase</fullName>
        <shortName evidence="5">AGPR</shortName>
        <ecNumber evidence="5">1.2.1.38</ecNumber>
    </recommendedName>
    <alternativeName>
        <fullName evidence="5">N-acetyl-glutamate semialdehyde dehydrogenase</fullName>
        <shortName evidence="5">NAGSA dehydrogenase</shortName>
    </alternativeName>
</protein>
<evidence type="ECO:0000313" key="8">
    <source>
        <dbReference type="Proteomes" id="UP000037727"/>
    </source>
</evidence>
<name>A0ABR5KD30_9GAMM</name>